<feature type="region of interest" description="Disordered" evidence="1">
    <location>
        <begin position="64"/>
        <end position="92"/>
    </location>
</feature>
<accession>A0AA39NTT3</accession>
<comment type="caution">
    <text evidence="2">The sequence shown here is derived from an EMBL/GenBank/DDBJ whole genome shotgun (WGS) entry which is preliminary data.</text>
</comment>
<reference evidence="2" key="1">
    <citation type="submission" date="2023-06" db="EMBL/GenBank/DDBJ databases">
        <authorList>
            <consortium name="Lawrence Berkeley National Laboratory"/>
            <person name="Ahrendt S."/>
            <person name="Sahu N."/>
            <person name="Indic B."/>
            <person name="Wong-Bajracharya J."/>
            <person name="Merenyi Z."/>
            <person name="Ke H.-M."/>
            <person name="Monk M."/>
            <person name="Kocsube S."/>
            <person name="Drula E."/>
            <person name="Lipzen A."/>
            <person name="Balint B."/>
            <person name="Henrissat B."/>
            <person name="Andreopoulos B."/>
            <person name="Martin F.M."/>
            <person name="Harder C.B."/>
            <person name="Rigling D."/>
            <person name="Ford K.L."/>
            <person name="Foster G.D."/>
            <person name="Pangilinan J."/>
            <person name="Papanicolaou A."/>
            <person name="Barry K."/>
            <person name="LaButti K."/>
            <person name="Viragh M."/>
            <person name="Koriabine M."/>
            <person name="Yan M."/>
            <person name="Riley R."/>
            <person name="Champramary S."/>
            <person name="Plett K.L."/>
            <person name="Tsai I.J."/>
            <person name="Slot J."/>
            <person name="Sipos G."/>
            <person name="Plett J."/>
            <person name="Nagy L.G."/>
            <person name="Grigoriev I.V."/>
        </authorList>
    </citation>
    <scope>NUCLEOTIDE SEQUENCE</scope>
    <source>
        <strain evidence="2">ICMP 16352</strain>
    </source>
</reference>
<protein>
    <submittedName>
        <fullName evidence="2">Uncharacterized protein</fullName>
    </submittedName>
</protein>
<proteinExistence type="predicted"/>
<organism evidence="2 3">
    <name type="scientific">Armillaria novae-zelandiae</name>
    <dbReference type="NCBI Taxonomy" id="153914"/>
    <lineage>
        <taxon>Eukaryota</taxon>
        <taxon>Fungi</taxon>
        <taxon>Dikarya</taxon>
        <taxon>Basidiomycota</taxon>
        <taxon>Agaricomycotina</taxon>
        <taxon>Agaricomycetes</taxon>
        <taxon>Agaricomycetidae</taxon>
        <taxon>Agaricales</taxon>
        <taxon>Marasmiineae</taxon>
        <taxon>Physalacriaceae</taxon>
        <taxon>Armillaria</taxon>
    </lineage>
</organism>
<dbReference type="EMBL" id="JAUEPR010000048">
    <property type="protein sequence ID" value="KAK0471729.1"/>
    <property type="molecule type" value="Genomic_DNA"/>
</dbReference>
<dbReference type="Proteomes" id="UP001175227">
    <property type="component" value="Unassembled WGS sequence"/>
</dbReference>
<keyword evidence="3" id="KW-1185">Reference proteome</keyword>
<evidence type="ECO:0000313" key="3">
    <source>
        <dbReference type="Proteomes" id="UP001175227"/>
    </source>
</evidence>
<gene>
    <name evidence="2" type="ORF">IW261DRAFT_1611951</name>
</gene>
<sequence length="92" mass="10400">MPPSAYHKIVDVDMDAHNKDVHMLEPTMVLFGTTEDLSDFEHAILDDEPTLMLETAADVSLDMDWGDDGFVFDEEEEADEEEEPEEPNVDAD</sequence>
<evidence type="ECO:0000256" key="1">
    <source>
        <dbReference type="SAM" id="MobiDB-lite"/>
    </source>
</evidence>
<name>A0AA39NTT3_9AGAR</name>
<dbReference type="AlphaFoldDB" id="A0AA39NTT3"/>
<evidence type="ECO:0000313" key="2">
    <source>
        <dbReference type="EMBL" id="KAK0471729.1"/>
    </source>
</evidence>